<feature type="active site" description="Nucleophile" evidence="5">
    <location>
        <position position="284"/>
    </location>
</feature>
<evidence type="ECO:0000256" key="3">
    <source>
        <dbReference type="ARBA" id="ARBA00022694"/>
    </source>
</evidence>
<comment type="catalytic activity">
    <reaction evidence="4 5">
        <text>7-aminomethyl-7-carbaguanine + guanosine(34) in tRNA = 7-aminomethyl-7-carbaguanosine(34) in tRNA + guanine</text>
        <dbReference type="Rhea" id="RHEA:24104"/>
        <dbReference type="Rhea" id="RHEA-COMP:10341"/>
        <dbReference type="Rhea" id="RHEA-COMP:10342"/>
        <dbReference type="ChEBI" id="CHEBI:16235"/>
        <dbReference type="ChEBI" id="CHEBI:58703"/>
        <dbReference type="ChEBI" id="CHEBI:74269"/>
        <dbReference type="ChEBI" id="CHEBI:82833"/>
        <dbReference type="EC" id="2.4.2.29"/>
    </reaction>
</comment>
<accession>A0A2M6W6T7</accession>
<feature type="active site" description="Proton acceptor" evidence="5">
    <location>
        <position position="95"/>
    </location>
</feature>
<comment type="subunit">
    <text evidence="5">Homodimer. Within each dimer, one monomer is responsible for RNA recognition and catalysis, while the other monomer binds to the replacement base PreQ1.</text>
</comment>
<keyword evidence="5" id="KW-0479">Metal-binding</keyword>
<dbReference type="Gene3D" id="3.20.20.105">
    <property type="entry name" value="Queuine tRNA-ribosyltransferase-like"/>
    <property type="match status" value="1"/>
</dbReference>
<dbReference type="SUPFAM" id="SSF51713">
    <property type="entry name" value="tRNA-guanine transglycosylase"/>
    <property type="match status" value="1"/>
</dbReference>
<dbReference type="AlphaFoldDB" id="A0A2M6W6T7"/>
<evidence type="ECO:0000256" key="1">
    <source>
        <dbReference type="ARBA" id="ARBA00022676"/>
    </source>
</evidence>
<dbReference type="GO" id="GO:0005829">
    <property type="term" value="C:cytosol"/>
    <property type="evidence" value="ECO:0007669"/>
    <property type="project" value="TreeGrafter"/>
</dbReference>
<keyword evidence="5" id="KW-0671">Queuosine biosynthesis</keyword>
<dbReference type="PANTHER" id="PTHR46499:SF1">
    <property type="entry name" value="QUEUINE TRNA-RIBOSYLTRANSFERASE"/>
    <property type="match status" value="1"/>
</dbReference>
<feature type="binding site" evidence="5">
    <location>
        <position position="233"/>
    </location>
    <ligand>
        <name>substrate</name>
    </ligand>
</feature>
<comment type="cofactor">
    <cofactor evidence="5">
        <name>Zn(2+)</name>
        <dbReference type="ChEBI" id="CHEBI:29105"/>
    </cofactor>
    <text evidence="5">Binds 1 zinc ion per subunit.</text>
</comment>
<dbReference type="InterPro" id="IPR036511">
    <property type="entry name" value="TGT-like_sf"/>
</dbReference>
<keyword evidence="5" id="KW-0862">Zinc</keyword>
<dbReference type="UniPathway" id="UPA00392"/>
<evidence type="ECO:0000256" key="5">
    <source>
        <dbReference type="HAMAP-Rule" id="MF_00168"/>
    </source>
</evidence>
<name>A0A2M6W6T7_9BACT</name>
<proteinExistence type="inferred from homology"/>
<dbReference type="Proteomes" id="UP000231426">
    <property type="component" value="Unassembled WGS sequence"/>
</dbReference>
<evidence type="ECO:0000313" key="7">
    <source>
        <dbReference type="EMBL" id="PIT88477.1"/>
    </source>
</evidence>
<dbReference type="NCBIfam" id="TIGR00449">
    <property type="entry name" value="tgt_general"/>
    <property type="match status" value="1"/>
</dbReference>
<dbReference type="HAMAP" id="MF_00168">
    <property type="entry name" value="Q_tRNA_Tgt"/>
    <property type="match status" value="1"/>
</dbReference>
<feature type="binding site" evidence="5">
    <location>
        <position position="326"/>
    </location>
    <ligand>
        <name>Zn(2+)</name>
        <dbReference type="ChEBI" id="CHEBI:29105"/>
    </ligand>
</feature>
<gene>
    <name evidence="5" type="primary">tgt</name>
    <name evidence="7" type="ORF">COU29_01695</name>
</gene>
<dbReference type="FunFam" id="3.20.20.105:FF:000001">
    <property type="entry name" value="Queuine tRNA-ribosyltransferase"/>
    <property type="match status" value="1"/>
</dbReference>
<dbReference type="InterPro" id="IPR004803">
    <property type="entry name" value="TGT"/>
</dbReference>
<evidence type="ECO:0000256" key="2">
    <source>
        <dbReference type="ARBA" id="ARBA00022679"/>
    </source>
</evidence>
<comment type="function">
    <text evidence="5">Catalyzes the base-exchange of a guanine (G) residue with the queuine precursor 7-aminomethyl-7-deazaguanine (PreQ1) at position 34 (anticodon wobble position) in tRNAs with GU(N) anticodons (tRNA-Asp, -Asn, -His and -Tyr). Catalysis occurs through a double-displacement mechanism. The nucleophile active site attacks the C1' of nucleotide 34 to detach the guanine base from the RNA, forming a covalent enzyme-RNA intermediate. The proton acceptor active site deprotonates the incoming PreQ1, allowing a nucleophilic attack on the C1' of the ribose to form the product. After dissociation, two additional enzymatic reactions on the tRNA convert PreQ1 to queuine (Q), resulting in the hypermodified nucleoside queuosine (7-(((4,5-cis-dihydroxy-2-cyclopenten-1-yl)amino)methyl)-7-deazaguanosine).</text>
</comment>
<keyword evidence="3 5" id="KW-0819">tRNA processing</keyword>
<reference evidence="8" key="1">
    <citation type="submission" date="2017-09" db="EMBL/GenBank/DDBJ databases">
        <title>Depth-based differentiation of microbial function through sediment-hosted aquifers and enrichment of novel symbionts in the deep terrestrial subsurface.</title>
        <authorList>
            <person name="Probst A.J."/>
            <person name="Ladd B."/>
            <person name="Jarett J.K."/>
            <person name="Geller-Mcgrath D.E."/>
            <person name="Sieber C.M.K."/>
            <person name="Emerson J.B."/>
            <person name="Anantharaman K."/>
            <person name="Thomas B.C."/>
            <person name="Malmstrom R."/>
            <person name="Stieglmeier M."/>
            <person name="Klingl A."/>
            <person name="Woyke T."/>
            <person name="Ryan C.M."/>
            <person name="Banfield J.F."/>
        </authorList>
    </citation>
    <scope>NUCLEOTIDE SEQUENCE [LARGE SCALE GENOMIC DNA]</scope>
</reference>
<comment type="caution">
    <text evidence="7">The sequence shown here is derived from an EMBL/GenBank/DDBJ whole genome shotgun (WGS) entry which is preliminary data.</text>
</comment>
<dbReference type="InterPro" id="IPR050076">
    <property type="entry name" value="ArchSynthase1/Queuine_TRR"/>
</dbReference>
<feature type="domain" description="tRNA-guanine(15) transglycosylase-like" evidence="6">
    <location>
        <begin position="16"/>
        <end position="386"/>
    </location>
</feature>
<feature type="binding site" evidence="5">
    <location>
        <position position="357"/>
    </location>
    <ligand>
        <name>Zn(2+)</name>
        <dbReference type="ChEBI" id="CHEBI:29105"/>
    </ligand>
</feature>
<dbReference type="InterPro" id="IPR002616">
    <property type="entry name" value="tRNA_ribo_trans-like"/>
</dbReference>
<dbReference type="GO" id="GO:0008479">
    <property type="term" value="F:tRNA-guanosine(34) queuine transglycosylase activity"/>
    <property type="evidence" value="ECO:0007669"/>
    <property type="project" value="UniProtKB-UniRule"/>
</dbReference>
<dbReference type="PANTHER" id="PTHR46499">
    <property type="entry name" value="QUEUINE TRNA-RIBOSYLTRANSFERASE"/>
    <property type="match status" value="1"/>
</dbReference>
<feature type="region of interest" description="RNA binding; important for wobble base 34 recognition" evidence="5">
    <location>
        <begin position="289"/>
        <end position="293"/>
    </location>
</feature>
<sequence length="387" mass="44413">MKTNNFFKIIHKDKKTRARIGIIHTDHGDIETPVFMPVGTQATVKTLDQTDLNDLKTKIILGNIYHLHLRPGENLISKFGGLHKFMNWNKPILTDSGGFQVFSLGLQKTNKNGENLIKIDENGVTFRSHIDGSKHRFTPENATQIQHKIGADIIMAFDECTPDSADLKYTKEAMERTHRWAKRCVKEHKKLNKKNNYQQFLFGIIQGANHKNLRQESAKFISQLDFDGIAIGGESIGYNMKATKNILNWVWPFIPENKPHYAMGVGLSPTDLLEVIAGGIDMFDCVAPTRLARHGMFFVHDKKNKFRLNITNATFTKDSKPIDDKCSCLTCKNYSRAYLHHLFTTDELTGMRLATIHNIHFMLELMNKTRQAIKNNKFSEFKKTWYK</sequence>
<comment type="pathway">
    <text evidence="5">tRNA modification; tRNA-queuosine biosynthesis.</text>
</comment>
<feature type="binding site" evidence="5">
    <location>
        <position position="331"/>
    </location>
    <ligand>
        <name>Zn(2+)</name>
        <dbReference type="ChEBI" id="CHEBI:29105"/>
    </ligand>
</feature>
<keyword evidence="1 5" id="KW-0328">Glycosyltransferase</keyword>
<evidence type="ECO:0000256" key="4">
    <source>
        <dbReference type="ARBA" id="ARBA00050112"/>
    </source>
</evidence>
<organism evidence="7 8">
    <name type="scientific">Candidatus Magasanikbacteria bacterium CG10_big_fil_rev_8_21_14_0_10_36_32</name>
    <dbReference type="NCBI Taxonomy" id="1974646"/>
    <lineage>
        <taxon>Bacteria</taxon>
        <taxon>Candidatus Magasanikiibacteriota</taxon>
    </lineage>
</organism>
<dbReference type="GO" id="GO:0008616">
    <property type="term" value="P:tRNA queuosine(34) biosynthetic process"/>
    <property type="evidence" value="ECO:0007669"/>
    <property type="project" value="UniProtKB-UniRule"/>
</dbReference>
<feature type="binding site" evidence="5">
    <location>
        <position position="206"/>
    </location>
    <ligand>
        <name>substrate</name>
    </ligand>
</feature>
<dbReference type="NCBIfam" id="TIGR00430">
    <property type="entry name" value="Q_tRNA_tgt"/>
    <property type="match status" value="1"/>
</dbReference>
<feature type="binding site" evidence="5">
    <location>
        <position position="328"/>
    </location>
    <ligand>
        <name>Zn(2+)</name>
        <dbReference type="ChEBI" id="CHEBI:29105"/>
    </ligand>
</feature>
<comment type="similarity">
    <text evidence="5">Belongs to the queuine tRNA-ribosyltransferase family.</text>
</comment>
<evidence type="ECO:0000313" key="8">
    <source>
        <dbReference type="Proteomes" id="UP000231426"/>
    </source>
</evidence>
<protein>
    <recommendedName>
        <fullName evidence="5">Queuine tRNA-ribosyltransferase</fullName>
        <ecNumber evidence="5">2.4.2.29</ecNumber>
    </recommendedName>
    <alternativeName>
        <fullName evidence="5">Guanine insertion enzyme</fullName>
    </alternativeName>
    <alternativeName>
        <fullName evidence="5">tRNA-guanine transglycosylase</fullName>
    </alternativeName>
</protein>
<keyword evidence="2 5" id="KW-0808">Transferase</keyword>
<evidence type="ECO:0000259" key="6">
    <source>
        <dbReference type="Pfam" id="PF01702"/>
    </source>
</evidence>
<feature type="binding site" evidence="5">
    <location>
        <position position="158"/>
    </location>
    <ligand>
        <name>substrate</name>
    </ligand>
</feature>
<dbReference type="EMBL" id="PFBV01000003">
    <property type="protein sequence ID" value="PIT88477.1"/>
    <property type="molecule type" value="Genomic_DNA"/>
</dbReference>
<dbReference type="EC" id="2.4.2.29" evidence="5"/>
<dbReference type="GO" id="GO:0046872">
    <property type="term" value="F:metal ion binding"/>
    <property type="evidence" value="ECO:0007669"/>
    <property type="project" value="UniProtKB-KW"/>
</dbReference>
<feature type="binding site" evidence="5">
    <location>
        <begin position="95"/>
        <end position="99"/>
    </location>
    <ligand>
        <name>substrate</name>
    </ligand>
</feature>
<dbReference type="Pfam" id="PF01702">
    <property type="entry name" value="TGT"/>
    <property type="match status" value="1"/>
</dbReference>
<comment type="caution">
    <text evidence="5">Lacks conserved residue(s) required for the propagation of feature annotation.</text>
</comment>